<evidence type="ECO:0000313" key="2">
    <source>
        <dbReference type="Proteomes" id="UP000177082"/>
    </source>
</evidence>
<dbReference type="Proteomes" id="UP000177082">
    <property type="component" value="Unassembled WGS sequence"/>
</dbReference>
<dbReference type="AlphaFoldDB" id="A0A1F8BEV4"/>
<comment type="caution">
    <text evidence="1">The sequence shown here is derived from an EMBL/GenBank/DDBJ whole genome shotgun (WGS) entry which is preliminary data.</text>
</comment>
<reference evidence="1 2" key="1">
    <citation type="journal article" date="2016" name="Nat. Commun.">
        <title>Thousands of microbial genomes shed light on interconnected biogeochemical processes in an aquifer system.</title>
        <authorList>
            <person name="Anantharaman K."/>
            <person name="Brown C.T."/>
            <person name="Hug L.A."/>
            <person name="Sharon I."/>
            <person name="Castelle C.J."/>
            <person name="Probst A.J."/>
            <person name="Thomas B.C."/>
            <person name="Singh A."/>
            <person name="Wilkins M.J."/>
            <person name="Karaoz U."/>
            <person name="Brodie E.L."/>
            <person name="Williams K.H."/>
            <person name="Hubbard S.S."/>
            <person name="Banfield J.F."/>
        </authorList>
    </citation>
    <scope>NUCLEOTIDE SEQUENCE [LARGE SCALE GENOMIC DNA]</scope>
</reference>
<dbReference type="EMBL" id="MGHF01000025">
    <property type="protein sequence ID" value="OGM62480.1"/>
    <property type="molecule type" value="Genomic_DNA"/>
</dbReference>
<dbReference type="STRING" id="1802519.A2961_02505"/>
<sequence length="186" mass="20860">MSNEDNAGLSLVPLPEIDEKYLSAIEIEERPERGRHGEFYRVKGDDRIGVKVGRPSDIKREVDTLKRFGGKDRLLPECFGSLGSDRYVVECIDGSTLTQARDLGIKVPRATKELALNQLETDAAQGLTNVDLLNADNVLLDRRSGRIRLVDPRGITSPEERGANNVVVKIIVNRFRKLLDLYLMDE</sequence>
<accession>A0A1F8BEV4</accession>
<organism evidence="1 2">
    <name type="scientific">Candidatus Woesebacteria bacterium RIFCSPLOWO2_01_FULL_39_21</name>
    <dbReference type="NCBI Taxonomy" id="1802519"/>
    <lineage>
        <taxon>Bacteria</taxon>
        <taxon>Candidatus Woeseibacteriota</taxon>
    </lineage>
</organism>
<gene>
    <name evidence="1" type="ORF">A2961_02505</name>
</gene>
<evidence type="ECO:0008006" key="3">
    <source>
        <dbReference type="Google" id="ProtNLM"/>
    </source>
</evidence>
<name>A0A1F8BEV4_9BACT</name>
<proteinExistence type="predicted"/>
<evidence type="ECO:0000313" key="1">
    <source>
        <dbReference type="EMBL" id="OGM62480.1"/>
    </source>
</evidence>
<protein>
    <recommendedName>
        <fullName evidence="3">Protein kinase domain-containing protein</fullName>
    </recommendedName>
</protein>